<organism evidence="1 2">
    <name type="scientific">Branchiostoma lanceolatum</name>
    <name type="common">Common lancelet</name>
    <name type="synonym">Amphioxus lanceolatum</name>
    <dbReference type="NCBI Taxonomy" id="7740"/>
    <lineage>
        <taxon>Eukaryota</taxon>
        <taxon>Metazoa</taxon>
        <taxon>Chordata</taxon>
        <taxon>Cephalochordata</taxon>
        <taxon>Leptocardii</taxon>
        <taxon>Amphioxiformes</taxon>
        <taxon>Branchiostomatidae</taxon>
        <taxon>Branchiostoma</taxon>
    </lineage>
</organism>
<dbReference type="InterPro" id="IPR043502">
    <property type="entry name" value="DNA/RNA_pol_sf"/>
</dbReference>
<dbReference type="PANTHER" id="PTHR47027">
    <property type="entry name" value="REVERSE TRANSCRIPTASE DOMAIN-CONTAINING PROTEIN"/>
    <property type="match status" value="1"/>
</dbReference>
<sequence length="133" mass="15195">MIEAIPRLPKNKAAGADDIPTELLKTGNPTTSKLMRKLCNKNVSTGQWPSDWVKSVFITIPKVPDTIDCSEHRNIALISHVSEVLLRILLRHMERVAEQEFAEEQMGFRKKVGTRDQIFNLRVLMEKARENDV</sequence>
<dbReference type="OrthoDB" id="1421278at2759"/>
<gene>
    <name evidence="1" type="primary">Hypp8404</name>
    <name evidence="1" type="ORF">BLAG_LOCUS10078</name>
</gene>
<keyword evidence="2" id="KW-1185">Reference proteome</keyword>
<dbReference type="Proteomes" id="UP000838412">
    <property type="component" value="Chromosome 17"/>
</dbReference>
<dbReference type="EMBL" id="OV696702">
    <property type="protein sequence ID" value="CAH1248773.1"/>
    <property type="molecule type" value="Genomic_DNA"/>
</dbReference>
<dbReference type="PANTHER" id="PTHR47027:SF8">
    <property type="entry name" value="RIBONUCLEASE H"/>
    <property type="match status" value="1"/>
</dbReference>
<reference evidence="1" key="1">
    <citation type="submission" date="2022-01" db="EMBL/GenBank/DDBJ databases">
        <authorList>
            <person name="Braso-Vives M."/>
        </authorList>
    </citation>
    <scope>NUCLEOTIDE SEQUENCE</scope>
</reference>
<evidence type="ECO:0000313" key="1">
    <source>
        <dbReference type="EMBL" id="CAH1248773.1"/>
    </source>
</evidence>
<dbReference type="AlphaFoldDB" id="A0A8J9Z6N2"/>
<accession>A0A8J9Z6N2</accession>
<protein>
    <submittedName>
        <fullName evidence="1">Hypp8404 protein</fullName>
    </submittedName>
</protein>
<dbReference type="SUPFAM" id="SSF56672">
    <property type="entry name" value="DNA/RNA polymerases"/>
    <property type="match status" value="1"/>
</dbReference>
<proteinExistence type="predicted"/>
<evidence type="ECO:0000313" key="2">
    <source>
        <dbReference type="Proteomes" id="UP000838412"/>
    </source>
</evidence>
<name>A0A8J9Z6N2_BRALA</name>